<gene>
    <name evidence="3" type="primary">X975_14237</name>
    <name evidence="3" type="ORF">TNCV_4647601</name>
</gene>
<dbReference type="InterPro" id="IPR009057">
    <property type="entry name" value="Homeodomain-like_sf"/>
</dbReference>
<reference evidence="3" key="1">
    <citation type="submission" date="2020-08" db="EMBL/GenBank/DDBJ databases">
        <title>Multicomponent nature underlies the extraordinary mechanical properties of spider dragline silk.</title>
        <authorList>
            <person name="Kono N."/>
            <person name="Nakamura H."/>
            <person name="Mori M."/>
            <person name="Yoshida Y."/>
            <person name="Ohtoshi R."/>
            <person name="Malay A.D."/>
            <person name="Moran D.A.P."/>
            <person name="Tomita M."/>
            <person name="Numata K."/>
            <person name="Arakawa K."/>
        </authorList>
    </citation>
    <scope>NUCLEOTIDE SEQUENCE</scope>
</reference>
<comment type="caution">
    <text evidence="3">The sequence shown here is derived from an EMBL/GenBank/DDBJ whole genome shotgun (WGS) entry which is preliminary data.</text>
</comment>
<proteinExistence type="predicted"/>
<evidence type="ECO:0000313" key="3">
    <source>
        <dbReference type="EMBL" id="GFY19588.1"/>
    </source>
</evidence>
<dbReference type="Proteomes" id="UP000887159">
    <property type="component" value="Unassembled WGS sequence"/>
</dbReference>
<feature type="compositionally biased region" description="Polar residues" evidence="2">
    <location>
        <begin position="108"/>
        <end position="119"/>
    </location>
</feature>
<protein>
    <submittedName>
        <fullName evidence="3">Transposable element Tcb2 transposase</fullName>
    </submittedName>
</protein>
<dbReference type="SUPFAM" id="SSF46689">
    <property type="entry name" value="Homeodomain-like"/>
    <property type="match status" value="1"/>
</dbReference>
<dbReference type="Gene3D" id="1.10.10.60">
    <property type="entry name" value="Homeodomain-like"/>
    <property type="match status" value="1"/>
</dbReference>
<comment type="subcellular location">
    <subcellularLocation>
        <location evidence="1">Nucleus</location>
    </subcellularLocation>
</comment>
<dbReference type="AlphaFoldDB" id="A0A8X6SXU0"/>
<keyword evidence="4" id="KW-1185">Reference proteome</keyword>
<dbReference type="EMBL" id="BMAU01021353">
    <property type="protein sequence ID" value="GFY19588.1"/>
    <property type="molecule type" value="Genomic_DNA"/>
</dbReference>
<accession>A0A8X6SXU0</accession>
<dbReference type="GO" id="GO:0005634">
    <property type="term" value="C:nucleus"/>
    <property type="evidence" value="ECO:0007669"/>
    <property type="project" value="UniProtKB-SubCell"/>
</dbReference>
<sequence>MVMAERRYSCIRNALQVAHKMFQQLHGQLCENGSFITSTDGRGRSRATLQDALLICYKQSPDNAHSVAFSQRSSSPRLIEEEPFNDGDIINNLIDYEDGQEEPDSLRPNKNMQGSSFPSTGKGCQASLEATQDQMFSLGDGSGDRVSRCNIRILCVLKTQCDTYDPHYLVGCVLQTWKIGYKHWIVLNRLQRAEVDMPLRRFRRQYKQLLQFERGRIIGMMEAGWSVRQVARQLGRSDYVVMKCWGQWIREMSFTRRPGSGRPRQTSRLEDSYIVRNSRVQPTASSIPIQAQVAPSLGTPVSSRIIRRRLAEGHLGSRHPLRVLPLTPPFGVVPRTRKLGCRGMEPGRH</sequence>
<evidence type="ECO:0000256" key="2">
    <source>
        <dbReference type="SAM" id="MobiDB-lite"/>
    </source>
</evidence>
<evidence type="ECO:0000256" key="1">
    <source>
        <dbReference type="ARBA" id="ARBA00004123"/>
    </source>
</evidence>
<feature type="region of interest" description="Disordered" evidence="2">
    <location>
        <begin position="99"/>
        <end position="124"/>
    </location>
</feature>
<organism evidence="3 4">
    <name type="scientific">Trichonephila clavipes</name>
    <name type="common">Golden silk orbweaver</name>
    <name type="synonym">Nephila clavipes</name>
    <dbReference type="NCBI Taxonomy" id="2585209"/>
    <lineage>
        <taxon>Eukaryota</taxon>
        <taxon>Metazoa</taxon>
        <taxon>Ecdysozoa</taxon>
        <taxon>Arthropoda</taxon>
        <taxon>Chelicerata</taxon>
        <taxon>Arachnida</taxon>
        <taxon>Araneae</taxon>
        <taxon>Araneomorphae</taxon>
        <taxon>Entelegynae</taxon>
        <taxon>Araneoidea</taxon>
        <taxon>Nephilidae</taxon>
        <taxon>Trichonephila</taxon>
    </lineage>
</organism>
<name>A0A8X6SXU0_TRICX</name>
<evidence type="ECO:0000313" key="4">
    <source>
        <dbReference type="Proteomes" id="UP000887159"/>
    </source>
</evidence>